<accession>A0A498KRR5</accession>
<dbReference type="PROSITE" id="PS51846">
    <property type="entry name" value="CNNM"/>
    <property type="match status" value="1"/>
</dbReference>
<dbReference type="AlphaFoldDB" id="A0A498KRR5"/>
<dbReference type="Pfam" id="PF01595">
    <property type="entry name" value="CNNM"/>
    <property type="match status" value="1"/>
</dbReference>
<evidence type="ECO:0000259" key="4">
    <source>
        <dbReference type="PROSITE" id="PS51846"/>
    </source>
</evidence>
<organism evidence="5 6">
    <name type="scientific">Malus domestica</name>
    <name type="common">Apple</name>
    <name type="synonym">Pyrus malus</name>
    <dbReference type="NCBI Taxonomy" id="3750"/>
    <lineage>
        <taxon>Eukaryota</taxon>
        <taxon>Viridiplantae</taxon>
        <taxon>Streptophyta</taxon>
        <taxon>Embryophyta</taxon>
        <taxon>Tracheophyta</taxon>
        <taxon>Spermatophyta</taxon>
        <taxon>Magnoliopsida</taxon>
        <taxon>eudicotyledons</taxon>
        <taxon>Gunneridae</taxon>
        <taxon>Pentapetalae</taxon>
        <taxon>rosids</taxon>
        <taxon>fabids</taxon>
        <taxon>Rosales</taxon>
        <taxon>Rosaceae</taxon>
        <taxon>Amygdaloideae</taxon>
        <taxon>Maleae</taxon>
        <taxon>Malus</taxon>
    </lineage>
</organism>
<evidence type="ECO:0000313" key="5">
    <source>
        <dbReference type="EMBL" id="RXI08352.1"/>
    </source>
</evidence>
<feature type="transmembrane region" description="Helical" evidence="3">
    <location>
        <begin position="98"/>
        <end position="116"/>
    </location>
</feature>
<feature type="domain" description="CNNM transmembrane" evidence="4">
    <location>
        <begin position="9"/>
        <end position="192"/>
    </location>
</feature>
<feature type="region of interest" description="Disordered" evidence="2">
    <location>
        <begin position="336"/>
        <end position="357"/>
    </location>
</feature>
<keyword evidence="1 3" id="KW-1133">Transmembrane helix</keyword>
<feature type="transmembrane region" description="Helical" evidence="3">
    <location>
        <begin position="128"/>
        <end position="148"/>
    </location>
</feature>
<dbReference type="PANTHER" id="PTHR12064">
    <property type="entry name" value="METAL TRANSPORTER CNNM"/>
    <property type="match status" value="1"/>
</dbReference>
<gene>
    <name evidence="5" type="ORF">DVH24_022496</name>
</gene>
<reference evidence="5 6" key="1">
    <citation type="submission" date="2018-10" db="EMBL/GenBank/DDBJ databases">
        <title>A high-quality apple genome assembly.</title>
        <authorList>
            <person name="Hu J."/>
        </authorList>
    </citation>
    <scope>NUCLEOTIDE SEQUENCE [LARGE SCALE GENOMIC DNA]</scope>
    <source>
        <strain evidence="6">cv. HFTH1</strain>
        <tissue evidence="5">Young leaf</tissue>
    </source>
</reference>
<dbReference type="PANTHER" id="PTHR12064:SF72">
    <property type="entry name" value="CBS DOMAIN PROTEIN"/>
    <property type="match status" value="1"/>
</dbReference>
<comment type="caution">
    <text evidence="5">The sequence shown here is derived from an EMBL/GenBank/DDBJ whole genome shotgun (WGS) entry which is preliminary data.</text>
</comment>
<proteinExistence type="predicted"/>
<name>A0A498KRR5_MALDO</name>
<dbReference type="GO" id="GO:0010960">
    <property type="term" value="P:magnesium ion homeostasis"/>
    <property type="evidence" value="ECO:0007669"/>
    <property type="project" value="InterPro"/>
</dbReference>
<dbReference type="InterPro" id="IPR046342">
    <property type="entry name" value="CBS_dom_sf"/>
</dbReference>
<evidence type="ECO:0000256" key="3">
    <source>
        <dbReference type="SAM" id="Phobius"/>
    </source>
</evidence>
<dbReference type="GO" id="GO:0030026">
    <property type="term" value="P:intracellular manganese ion homeostasis"/>
    <property type="evidence" value="ECO:0007669"/>
    <property type="project" value="TreeGrafter"/>
</dbReference>
<dbReference type="EMBL" id="RDQH01000327">
    <property type="protein sequence ID" value="RXI08352.1"/>
    <property type="molecule type" value="Genomic_DNA"/>
</dbReference>
<dbReference type="Gene3D" id="3.10.580.10">
    <property type="entry name" value="CBS-domain"/>
    <property type="match status" value="1"/>
</dbReference>
<keyword evidence="6" id="KW-1185">Reference proteome</keyword>
<sequence length="490" mass="53917">MRDDDILCCQTDFWVFMVISLVLVAFAGIASGLALGLLSFSQVDLEVLIKSGQPQEQKNAAKILPLVKNEHLLLCTLLIGKSLAMEALPIFLDSILPVWAAILVSGTLVLAFTEIIPQAVCSRYGLSLGAKMSHLVRLLLVVFLPLSYPCSKLLDCLLGKGHSALLKRGELKTLVDLHANEAGKGGELSHHETTIIAGALDLTSKTAKDAMTPISQTFSLDINSKLNIRIPIYSGTPTNIIGIILLKNLIFSRPEDETPIKYLTIRRIPRVYDNSPLYDVLQQFQKGHSHMVAVVKSNNDTNSRSLSTLAEGRGLNFSHEQKERLSISVDIPSPLYSTETANTTHRQGLRTQNVSSESLESLQGDKEVIGIITMEDVMEELLQSIYSVFKEDILDETDEYVDVHNKIKINLLPYSRRSSASKTLSKSASQIYWRTPEPALLSSYSTSAPGSPIHPYTQQPIIRPALHASAGLASRKSNDEKLQNPSDHKV</sequence>
<protein>
    <recommendedName>
        <fullName evidence="4">CNNM transmembrane domain-containing protein</fullName>
    </recommendedName>
</protein>
<dbReference type="Proteomes" id="UP000290289">
    <property type="component" value="Chromosome 1"/>
</dbReference>
<keyword evidence="1 3" id="KW-0812">Transmembrane</keyword>
<evidence type="ECO:0000256" key="1">
    <source>
        <dbReference type="PROSITE-ProRule" id="PRU01193"/>
    </source>
</evidence>
<dbReference type="STRING" id="3750.A0A498KRR5"/>
<dbReference type="InterPro" id="IPR002550">
    <property type="entry name" value="CNNM"/>
</dbReference>
<dbReference type="GO" id="GO:0005737">
    <property type="term" value="C:cytoplasm"/>
    <property type="evidence" value="ECO:0007669"/>
    <property type="project" value="TreeGrafter"/>
</dbReference>
<dbReference type="SUPFAM" id="SSF54631">
    <property type="entry name" value="CBS-domain pair"/>
    <property type="match status" value="1"/>
</dbReference>
<dbReference type="InterPro" id="IPR045095">
    <property type="entry name" value="ACDP"/>
</dbReference>
<evidence type="ECO:0000256" key="2">
    <source>
        <dbReference type="SAM" id="MobiDB-lite"/>
    </source>
</evidence>
<dbReference type="GO" id="GO:0016020">
    <property type="term" value="C:membrane"/>
    <property type="evidence" value="ECO:0007669"/>
    <property type="project" value="UniProtKB-UniRule"/>
</dbReference>
<feature type="transmembrane region" description="Helical" evidence="3">
    <location>
        <begin position="13"/>
        <end position="40"/>
    </location>
</feature>
<keyword evidence="1 3" id="KW-0472">Membrane</keyword>
<evidence type="ECO:0000313" key="6">
    <source>
        <dbReference type="Proteomes" id="UP000290289"/>
    </source>
</evidence>